<dbReference type="InterPro" id="IPR055149">
    <property type="entry name" value="Agl_cat_D2"/>
</dbReference>
<dbReference type="InterPro" id="IPR012334">
    <property type="entry name" value="Pectin_lyas_fold"/>
</dbReference>
<evidence type="ECO:0000256" key="2">
    <source>
        <dbReference type="SAM" id="SignalP"/>
    </source>
</evidence>
<dbReference type="Pfam" id="PF22816">
    <property type="entry name" value="CatAgl_D2"/>
    <property type="match status" value="1"/>
</dbReference>
<evidence type="ECO:0000256" key="1">
    <source>
        <dbReference type="SAM" id="MobiDB-lite"/>
    </source>
</evidence>
<dbReference type="Pfam" id="PF22815">
    <property type="entry name" value="CatAgl_D1"/>
    <property type="match status" value="1"/>
</dbReference>
<dbReference type="PATRIC" id="fig|796943.3.peg.373"/>
<dbReference type="Gene3D" id="2.60.120.260">
    <property type="entry name" value="Galactose-binding domain-like"/>
    <property type="match status" value="1"/>
</dbReference>
<dbReference type="AlphaFoldDB" id="G9WKV9"/>
<feature type="region of interest" description="Disordered" evidence="1">
    <location>
        <begin position="583"/>
        <end position="628"/>
    </location>
</feature>
<keyword evidence="2" id="KW-0732">Signal</keyword>
<feature type="chain" id="PRO_5003528027" description="Pectate lyase superfamily protein domain-containing protein" evidence="2">
    <location>
        <begin position="27"/>
        <end position="741"/>
    </location>
</feature>
<name>G9WKV9_9FIRM</name>
<protein>
    <recommendedName>
        <fullName evidence="7">Pectate lyase superfamily protein domain-containing protein</fullName>
    </recommendedName>
</protein>
<evidence type="ECO:0008006" key="7">
    <source>
        <dbReference type="Google" id="ProtNLM"/>
    </source>
</evidence>
<dbReference type="HOGENOM" id="CLU_404218_0_0_9"/>
<dbReference type="SUPFAM" id="SSF51126">
    <property type="entry name" value="Pectin lyase-like"/>
    <property type="match status" value="1"/>
</dbReference>
<keyword evidence="6" id="KW-1185">Reference proteome</keyword>
<evidence type="ECO:0000259" key="3">
    <source>
        <dbReference type="Pfam" id="PF22815"/>
    </source>
</evidence>
<reference evidence="5" key="1">
    <citation type="submission" date="2011-08" db="EMBL/GenBank/DDBJ databases">
        <authorList>
            <consortium name="The Broad Institute Genome Sequencing Platform"/>
            <person name="Earl A."/>
            <person name="Ward D."/>
            <person name="Feldgarden M."/>
            <person name="Gevers D."/>
            <person name="Sizova M."/>
            <person name="Hazen A."/>
            <person name="Epstein S."/>
            <person name="Young S.K."/>
            <person name="Zeng Q."/>
            <person name="Gargeya S."/>
            <person name="Fitzgerald M."/>
            <person name="Haas B."/>
            <person name="Abouelleil A."/>
            <person name="Alvarado L."/>
            <person name="Arachchi H.M."/>
            <person name="Berlin A."/>
            <person name="Brown A."/>
            <person name="Chapman S.B."/>
            <person name="Chen Z."/>
            <person name="Dunbar C."/>
            <person name="Freedman E."/>
            <person name="Gearin G."/>
            <person name="Gellesch M."/>
            <person name="Goldberg J."/>
            <person name="Griggs A."/>
            <person name="Gujja S."/>
            <person name="Heiman D."/>
            <person name="Howarth C."/>
            <person name="Larson L."/>
            <person name="Lui A."/>
            <person name="MacDonald P.J.P."/>
            <person name="Montmayeur A."/>
            <person name="Murphy C."/>
            <person name="Neiman D."/>
            <person name="Pearson M."/>
            <person name="Priest M."/>
            <person name="Roberts A."/>
            <person name="Saif S."/>
            <person name="Shea T."/>
            <person name="Shenoy N."/>
            <person name="Sisk P."/>
            <person name="Stolte C."/>
            <person name="Sykes S."/>
            <person name="Wortman J."/>
            <person name="Nusbaum C."/>
            <person name="Birren B."/>
        </authorList>
    </citation>
    <scope>NUCLEOTIDE SEQUENCE</scope>
    <source>
        <strain evidence="5">ACB1</strain>
    </source>
</reference>
<evidence type="ECO:0000313" key="6">
    <source>
        <dbReference type="Proteomes" id="UP000018461"/>
    </source>
</evidence>
<dbReference type="EMBL" id="AFZC02000002">
    <property type="protein sequence ID" value="EHL13414.1"/>
    <property type="molecule type" value="Genomic_DNA"/>
</dbReference>
<dbReference type="InterPro" id="IPR033801">
    <property type="entry name" value="CBM6-CBM35-CBM36-like_1"/>
</dbReference>
<evidence type="ECO:0000313" key="5">
    <source>
        <dbReference type="EMBL" id="EHL13414.1"/>
    </source>
</evidence>
<organism evidence="5 6">
    <name type="scientific">Oribacterium parvum ACB1</name>
    <dbReference type="NCBI Taxonomy" id="796943"/>
    <lineage>
        <taxon>Bacteria</taxon>
        <taxon>Bacillati</taxon>
        <taxon>Bacillota</taxon>
        <taxon>Clostridia</taxon>
        <taxon>Lachnospirales</taxon>
        <taxon>Lachnospiraceae</taxon>
        <taxon>Oribacterium</taxon>
    </lineage>
</organism>
<dbReference type="Gene3D" id="2.160.20.10">
    <property type="entry name" value="Single-stranded right-handed beta-helix, Pectin lyase-like"/>
    <property type="match status" value="1"/>
</dbReference>
<feature type="domain" description="Alpha-1,3-glucanase catalytic" evidence="4">
    <location>
        <begin position="237"/>
        <end position="517"/>
    </location>
</feature>
<dbReference type="InterPro" id="IPR011050">
    <property type="entry name" value="Pectin_lyase_fold/virulence"/>
</dbReference>
<proteinExistence type="predicted"/>
<dbReference type="SMART" id="SM00710">
    <property type="entry name" value="PbH1"/>
    <property type="match status" value="7"/>
</dbReference>
<feature type="domain" description="CBM6/CBM35/CBM36-like 1" evidence="3">
    <location>
        <begin position="44"/>
        <end position="204"/>
    </location>
</feature>
<dbReference type="Proteomes" id="UP000018461">
    <property type="component" value="Unassembled WGS sequence"/>
</dbReference>
<comment type="caution">
    <text evidence="5">The sequence shown here is derived from an EMBL/GenBank/DDBJ whole genome shotgun (WGS) entry which is preliminary data.</text>
</comment>
<feature type="compositionally biased region" description="Basic and acidic residues" evidence="1">
    <location>
        <begin position="583"/>
        <end position="626"/>
    </location>
</feature>
<reference evidence="5" key="2">
    <citation type="submission" date="2013-03" db="EMBL/GenBank/DDBJ databases">
        <title>The Genome Sequence of Oribacterium sp. ACB1.</title>
        <authorList>
            <consortium name="The Broad Institute Genomics Platform"/>
            <consortium name="The Broad Institute Genome Sequencing Center for Infectious Disease"/>
            <person name="Earl A."/>
            <person name="Ward D."/>
            <person name="Feldgarden M."/>
            <person name="Gevers D."/>
            <person name="Sizova M."/>
            <person name="Hazen A."/>
            <person name="Epstein S."/>
            <person name="Walker B."/>
            <person name="Young S."/>
            <person name="Zeng Q."/>
            <person name="Gargeya S."/>
            <person name="Fitzgerald M."/>
            <person name="Haas B."/>
            <person name="Abouelleil A."/>
            <person name="Allen A.W."/>
            <person name="Alvarado L."/>
            <person name="Arachchi H.M."/>
            <person name="Berlin A.M."/>
            <person name="Chapman S.B."/>
            <person name="Gainer-Dewar J."/>
            <person name="Goldberg J."/>
            <person name="Griggs A."/>
            <person name="Gujja S."/>
            <person name="Hansen M."/>
            <person name="Howarth C."/>
            <person name="Imamovic A."/>
            <person name="Ireland A."/>
            <person name="Larimer J."/>
            <person name="McCowan C."/>
            <person name="Murphy C."/>
            <person name="Pearson M."/>
            <person name="Poon T.W."/>
            <person name="Priest M."/>
            <person name="Roberts A."/>
            <person name="Saif S."/>
            <person name="Shea T."/>
            <person name="Sisk P."/>
            <person name="Sykes S."/>
            <person name="Wortman J."/>
            <person name="Nusbaum C."/>
            <person name="Birren B."/>
        </authorList>
    </citation>
    <scope>NUCLEOTIDE SEQUENCE [LARGE SCALE GENOMIC DNA]</scope>
    <source>
        <strain evidence="5">ACB1</strain>
    </source>
</reference>
<accession>G9WKV9</accession>
<sequence length="741" mass="83920">MKFRKQLTLLLTMTGLGLLSHGTAFAETRTELWTKESHDYGAKLPYLRYEAEEGVGSDAVLKHSTTYDETEMEASNQSYVQLTKEDSSLRFTLKKAANAMTLRFTMPENASGELEISVERNGELLGKKTLELDNSSAWQYVKENDVFDEKIAGSHSRFRFDERHFLLENDNKELMELEEGDVLTIRRTDKKADELGIDFIELEEAPEAKGAPSNSISITDAPYSAVPNDGQDDSKAFLDALKDADKENKTLYIPVGTFDFDRKLVISATDMRITGAGIWHTQLHFTSEEQAGGGIEFLDSSSNVEMDNLYMDSELKSRFHQEANYKGIAGVLGENSKLHDLWLEHFECGIWVGDYVEADKMKYTKNLTVSNSRIRNNFADGVNFAQGTKNSKVQNSNIRGNGDDGLATFASKAIVKIKEKVNGVERVRYIHTKSKPAENNAFLNNTVELTWRAAGIALHGGANHCIEGNLVKDITSGSGLRVSTVFPGYNFDDNQNISIKRNLLIQTGTDNDFYGNALASIHFEKLYGEMKKIQVTDNRLINSPHGKYSANFYIPEEGTTEITLRNNEVKNIDLEPMLAEEEKNFVPLSEEEKLAEEQKKEEELKKAEEQKKAAEQQAKHEGEQSGHDGALNIELHDQEEIPVTANFKLYWFSGETEENGRTVRYWVKKLEGIHLDESMEYSLEDGTKVFNFTPDDIPEYIPISGTAFEEDYYYEGEDWIRWESPEGVQYVKIRYWSPKEA</sequence>
<gene>
    <name evidence="5" type="ORF">HMPREF9625_02016</name>
</gene>
<evidence type="ECO:0000259" key="4">
    <source>
        <dbReference type="Pfam" id="PF22816"/>
    </source>
</evidence>
<dbReference type="RefSeq" id="WP_009535839.1">
    <property type="nucleotide sequence ID" value="NZ_KE148312.1"/>
</dbReference>
<dbReference type="InterPro" id="IPR006626">
    <property type="entry name" value="PbH1"/>
</dbReference>
<dbReference type="STRING" id="796943.HMPREF9625_02016"/>
<feature type="signal peptide" evidence="2">
    <location>
        <begin position="1"/>
        <end position="26"/>
    </location>
</feature>